<keyword evidence="4 6" id="KW-1133">Transmembrane helix</keyword>
<keyword evidence="3 6" id="KW-0812">Transmembrane</keyword>
<evidence type="ECO:0000313" key="8">
    <source>
        <dbReference type="Proteomes" id="UP000438760"/>
    </source>
</evidence>
<comment type="caution">
    <text evidence="7">The sequence shown here is derived from an EMBL/GenBank/DDBJ whole genome shotgun (WGS) entry which is preliminary data.</text>
</comment>
<protein>
    <submittedName>
        <fullName evidence="7">MFS transporter</fullName>
    </submittedName>
</protein>
<keyword evidence="2" id="KW-1003">Cell membrane</keyword>
<dbReference type="GO" id="GO:0022857">
    <property type="term" value="F:transmembrane transporter activity"/>
    <property type="evidence" value="ECO:0007669"/>
    <property type="project" value="InterPro"/>
</dbReference>
<feature type="transmembrane region" description="Helical" evidence="6">
    <location>
        <begin position="51"/>
        <end position="70"/>
    </location>
</feature>
<proteinExistence type="predicted"/>
<dbReference type="GO" id="GO:0005886">
    <property type="term" value="C:plasma membrane"/>
    <property type="evidence" value="ECO:0007669"/>
    <property type="project" value="UniProtKB-SubCell"/>
</dbReference>
<feature type="transmembrane region" description="Helical" evidence="6">
    <location>
        <begin position="182"/>
        <end position="205"/>
    </location>
</feature>
<feature type="transmembrane region" description="Helical" evidence="6">
    <location>
        <begin position="20"/>
        <end position="45"/>
    </location>
</feature>
<dbReference type="PANTHER" id="PTHR43124">
    <property type="entry name" value="PURINE EFFLUX PUMP PBUE"/>
    <property type="match status" value="1"/>
</dbReference>
<organism evidence="7 8">
    <name type="scientific">Myroides albus</name>
    <dbReference type="NCBI Taxonomy" id="2562892"/>
    <lineage>
        <taxon>Bacteria</taxon>
        <taxon>Pseudomonadati</taxon>
        <taxon>Bacteroidota</taxon>
        <taxon>Flavobacteriia</taxon>
        <taxon>Flavobacteriales</taxon>
        <taxon>Flavobacteriaceae</taxon>
        <taxon>Myroides</taxon>
    </lineage>
</organism>
<feature type="transmembrane region" description="Helical" evidence="6">
    <location>
        <begin position="157"/>
        <end position="176"/>
    </location>
</feature>
<evidence type="ECO:0000256" key="1">
    <source>
        <dbReference type="ARBA" id="ARBA00004651"/>
    </source>
</evidence>
<dbReference type="Gene3D" id="1.20.1250.20">
    <property type="entry name" value="MFS general substrate transporter like domains"/>
    <property type="match status" value="1"/>
</dbReference>
<evidence type="ECO:0000256" key="4">
    <source>
        <dbReference type="ARBA" id="ARBA00022989"/>
    </source>
</evidence>
<dbReference type="InterPro" id="IPR050189">
    <property type="entry name" value="MFS_Efflux_Transporters"/>
</dbReference>
<dbReference type="SUPFAM" id="SSF103473">
    <property type="entry name" value="MFS general substrate transporter"/>
    <property type="match status" value="1"/>
</dbReference>
<reference evidence="7 8" key="1">
    <citation type="submission" date="2019-11" db="EMBL/GenBank/DDBJ databases">
        <title>Genome of Strain BIT-d1.</title>
        <authorList>
            <person name="Yang Y."/>
        </authorList>
    </citation>
    <scope>NUCLEOTIDE SEQUENCE [LARGE SCALE GENOMIC DNA]</scope>
    <source>
        <strain evidence="7 8">BIT-d1</strain>
    </source>
</reference>
<keyword evidence="5 6" id="KW-0472">Membrane</keyword>
<evidence type="ECO:0000256" key="5">
    <source>
        <dbReference type="ARBA" id="ARBA00023136"/>
    </source>
</evidence>
<dbReference type="RefSeq" id="WP_155092763.1">
    <property type="nucleotide sequence ID" value="NZ_WMJX01000027.1"/>
</dbReference>
<dbReference type="OrthoDB" id="9788453at2"/>
<dbReference type="InterPro" id="IPR011701">
    <property type="entry name" value="MFS"/>
</dbReference>
<dbReference type="AlphaFoldDB" id="A0A6I3LQ11"/>
<dbReference type="PANTHER" id="PTHR43124:SF4">
    <property type="entry name" value="SUGAR EFFLUX TRANSPORTER"/>
    <property type="match status" value="1"/>
</dbReference>
<dbReference type="Proteomes" id="UP000438760">
    <property type="component" value="Unassembled WGS sequence"/>
</dbReference>
<feature type="transmembrane region" description="Helical" evidence="6">
    <location>
        <begin position="127"/>
        <end position="145"/>
    </location>
</feature>
<dbReference type="EMBL" id="WMJX01000027">
    <property type="protein sequence ID" value="MTG98741.1"/>
    <property type="molecule type" value="Genomic_DNA"/>
</dbReference>
<dbReference type="Pfam" id="PF07690">
    <property type="entry name" value="MFS_1"/>
    <property type="match status" value="1"/>
</dbReference>
<evidence type="ECO:0000256" key="6">
    <source>
        <dbReference type="SAM" id="Phobius"/>
    </source>
</evidence>
<evidence type="ECO:0000256" key="3">
    <source>
        <dbReference type="ARBA" id="ARBA00022692"/>
    </source>
</evidence>
<evidence type="ECO:0000256" key="2">
    <source>
        <dbReference type="ARBA" id="ARBA00022475"/>
    </source>
</evidence>
<keyword evidence="8" id="KW-1185">Reference proteome</keyword>
<gene>
    <name evidence="7" type="ORF">GJV76_11475</name>
</gene>
<feature type="transmembrane region" description="Helical" evidence="6">
    <location>
        <begin position="217"/>
        <end position="238"/>
    </location>
</feature>
<dbReference type="InterPro" id="IPR036259">
    <property type="entry name" value="MFS_trans_sf"/>
</dbReference>
<evidence type="ECO:0000313" key="7">
    <source>
        <dbReference type="EMBL" id="MTG98741.1"/>
    </source>
</evidence>
<name>A0A6I3LQ11_9FLAO</name>
<accession>A0A6I3LQ11</accession>
<comment type="subcellular location">
    <subcellularLocation>
        <location evidence="1">Cell membrane</location>
        <topology evidence="1">Multi-pass membrane protein</topology>
    </subcellularLocation>
</comment>
<feature type="transmembrane region" description="Helical" evidence="6">
    <location>
        <begin position="91"/>
        <end position="112"/>
    </location>
</feature>
<sequence length="273" mass="29712">MAITATSIVKDEVKAKATAIAFLGVSFASAFCIVIVNFLSTYLLWQTIYNILSLSAFACGILLLVFVPTLREHSSSKGFALFKKTFENKDVVAILLISVCCITAHFSIYSFVQPWLANTLALEESSVSLLLLCFGVAGFLSNTLLTRYIEEYLSKIVLYAIALTAMCLLLFSVFGIKGYTLVLYPLFVIWGGCVSSLIVCFQALVIKLAKQEAGNAVAIYVSCFNGAIGLGALLGGLLLQWFGIYILMLINGVIVLIACYQYFKRFIKGGVNG</sequence>
<feature type="transmembrane region" description="Helical" evidence="6">
    <location>
        <begin position="244"/>
        <end position="263"/>
    </location>
</feature>